<dbReference type="InterPro" id="IPR032880">
    <property type="entry name" value="CSC1/OSCA1-like_N"/>
</dbReference>
<dbReference type="Proteomes" id="UP001642464">
    <property type="component" value="Unassembled WGS sequence"/>
</dbReference>
<evidence type="ECO:0000259" key="13">
    <source>
        <dbReference type="Pfam" id="PF14703"/>
    </source>
</evidence>
<sequence>MQRSTTWRPTFNWSTLLVVFNRLGQVSTGLPWIDFIWKVWNTTPEDEVRLAGLDGWSLLEFVRLNLRIMTILGPFLLAVVLPVHFVASTESHNRLDWLSRLDIGNLPREDWMLWFHVAVVWFVVLISAWQITLAHDGFTERRYQWLATVPRPRSTTVMVRNIPPMYRSDSALKEYFDRVFSEESAHTVERAYVIRKTGRLPKLVKQLESSRYEAAVASSRLNKARESDSKAELETEVQRCQLAVTNLKSRVAKEQEAVEAALQGPRPDTKVASSSGFVTFTTILSQRLASREQCTRDVQAFRMYMAPDPQDVLYENLAEDDINASSWKWLGRLALLAVFLFWIPIVVAISGWTTLSSIQGTVPAVEKFLDAHPALASLMSGVLATAALKIFMMFLPSVLHFIITTTLHLKAGSVEQLKLQQWSTAFLLLFVVLVTSLGRGLTITFFIVMQEPAKIISLLAASLPSASHFYFNYVILGWLVLPMDMLRLVNLAKWFFYRQVCSLEEDEARLYSDPEDQAYYGLGTRMARTVLMASIFYIFCSCSPLILVFTWIYFFLAQFVFGYLLLFCESKKPDTGGVFWVQATEQLFLVLAIYVMLMVGVLRGLTRNGIWAGPPMATLASLMVLYVARRDLKNLAFDTLPLEEVVKAFKDNKDGRVKRKDLPGLAHFLEHMLFTGTAKYPKEGEYHEFIQQNGGSANAYTACYFTNYMFEIKPEALVEALDRFAGFFIEPLLTRDCTEREINAVDSEYQAGLTSPWWRYVGIMNMSANPDHPFHVAVGNNKVLLEEPKERGIDLYEEMKKLYESTYSSNGMTLCVFGKESTAELEKILRDKFGSIKNKGVSMPIGDSVSEKPPFLPSEWHQLLLQNPVQDVKDLTFSWVIPYQAPLWRYKPAQYIRHLLGHEGKGSVIAALKQQGLIVGCGAGDGGWLEGAFSLLNVTFELTDKGLDAVEEIGRYLFAYLGMLQKSTPEKWIFDEAQRLSDITFKFKEDARPFQLCPAIALSLHQFPPSEALCGGILQYEFNPDAISNLLSKLTLDTVRVQFQAKVLADRCTEKDTSYSSPMALLQIEPGWLESWANVLKAGGSLEESRDITSKMGLHLPPPNPFIPEDLSLKPPSEKQAVPVLLKGTEPPVAGIFHRQDDLFQQPKAQVTFFIYSPYFTKDVASYMKTAIWSLCVEEALQDFAYDAEIAGVGYALKVSGGSLRLVLSGFNDKLHVLLEAVTEKMISMTAVPEHIFAIVMDAAGDDLRNQAEHAQPIQQAIHRFDDLLYQGRSFPVLEKLKAWEKIQREDLSNLCARFFADGAHVEALILGNLTAEDAKQLSAKLVTGLQLSKPLQSLPYRAEASLPEGSTLWELDSMDVDDPNHAVLLKLQLPIGLEDEMLAMLLDKVLSAKFFEILRTQQQLGYIVQMAASVPLKSPMIVALVQTEFLPDYVRGCIGKFMEEHFHFVEESLGAEEFEVCKSGLISQLRMKPKNLREEAARFTSQLHDRTFDFGRRERGAQFAETVTLASFKRYIRETVRKAPQLYVQIKKVLDKEDKPLPSNPNSFPDPEGLRRWTTYMETVASFGASAKWVPVNSAVDAPAKL</sequence>
<feature type="domain" description="Peptidase M16 C-terminal" evidence="11">
    <location>
        <begin position="796"/>
        <end position="979"/>
    </location>
</feature>
<comment type="similarity">
    <text evidence="1">Belongs to the peptidase M16 family.</text>
</comment>
<dbReference type="InterPro" id="IPR027815">
    <property type="entry name" value="CSC1/OSCA1-like_cyt"/>
</dbReference>
<feature type="domain" description="Coenzyme PQQ synthesis protein F-like C-terminal lobe" evidence="15">
    <location>
        <begin position="1386"/>
        <end position="1484"/>
    </location>
</feature>
<feature type="domain" description="CSC1/OSCA1-like N-terminal transmembrane" evidence="12">
    <location>
        <begin position="30"/>
        <end position="130"/>
    </location>
</feature>
<dbReference type="EMBL" id="CAXAMM010029446">
    <property type="protein sequence ID" value="CAK9064746.1"/>
    <property type="molecule type" value="Genomic_DNA"/>
</dbReference>
<feature type="transmembrane region" description="Helical" evidence="7">
    <location>
        <begin position="333"/>
        <end position="355"/>
    </location>
</feature>
<evidence type="ECO:0000259" key="15">
    <source>
        <dbReference type="Pfam" id="PF22456"/>
    </source>
</evidence>
<gene>
    <name evidence="16" type="ORF">SCF082_LOCUS33283</name>
</gene>
<dbReference type="PANTHER" id="PTHR43690">
    <property type="entry name" value="NARDILYSIN"/>
    <property type="match status" value="1"/>
</dbReference>
<proteinExistence type="inferred from homology"/>
<dbReference type="InterPro" id="IPR032632">
    <property type="entry name" value="Peptidase_M16_M"/>
</dbReference>
<keyword evidence="17" id="KW-1185">Reference proteome</keyword>
<feature type="transmembrane region" description="Helical" evidence="7">
    <location>
        <begin position="66"/>
        <end position="87"/>
    </location>
</feature>
<dbReference type="GO" id="GO:0008233">
    <property type="term" value="F:peptidase activity"/>
    <property type="evidence" value="ECO:0007669"/>
    <property type="project" value="UniProtKB-KW"/>
</dbReference>
<feature type="transmembrane region" description="Helical" evidence="7">
    <location>
        <begin position="586"/>
        <end position="602"/>
    </location>
</feature>
<evidence type="ECO:0000256" key="7">
    <source>
        <dbReference type="SAM" id="Phobius"/>
    </source>
</evidence>
<keyword evidence="4" id="KW-0378">Hydrolase</keyword>
<feature type="domain" description="CSC1/OSCA1-like 7TM region" evidence="10">
    <location>
        <begin position="329"/>
        <end position="601"/>
    </location>
</feature>
<feature type="transmembrane region" description="Helical" evidence="7">
    <location>
        <begin position="609"/>
        <end position="628"/>
    </location>
</feature>
<protein>
    <submittedName>
        <fullName evidence="16">Insulin-degrading enzyme (Insulin protease) (Insulinase) (Insulysin)</fullName>
    </submittedName>
</protein>
<dbReference type="Pfam" id="PF14703">
    <property type="entry name" value="PHM7_cyt"/>
    <property type="match status" value="1"/>
</dbReference>
<keyword evidence="7" id="KW-1133">Transmembrane helix</keyword>
<dbReference type="Pfam" id="PF05193">
    <property type="entry name" value="Peptidase_M16_C"/>
    <property type="match status" value="1"/>
</dbReference>
<evidence type="ECO:0000313" key="16">
    <source>
        <dbReference type="EMBL" id="CAK9064746.1"/>
    </source>
</evidence>
<keyword evidence="5" id="KW-0862">Zinc</keyword>
<feature type="transmembrane region" description="Helical" evidence="7">
    <location>
        <begin position="375"/>
        <end position="403"/>
    </location>
</feature>
<dbReference type="InterPro" id="IPR003864">
    <property type="entry name" value="CSC1/OSCA1-like_7TM"/>
</dbReference>
<evidence type="ECO:0000259" key="10">
    <source>
        <dbReference type="Pfam" id="PF02714"/>
    </source>
</evidence>
<dbReference type="Pfam" id="PF13967">
    <property type="entry name" value="RSN1_TM"/>
    <property type="match status" value="1"/>
</dbReference>
<evidence type="ECO:0000256" key="2">
    <source>
        <dbReference type="ARBA" id="ARBA00022670"/>
    </source>
</evidence>
<dbReference type="InterPro" id="IPR007863">
    <property type="entry name" value="Peptidase_M16_C"/>
</dbReference>
<dbReference type="PANTHER" id="PTHR43690:SF18">
    <property type="entry name" value="INSULIN-DEGRADING ENZYME-RELATED"/>
    <property type="match status" value="1"/>
</dbReference>
<feature type="domain" description="CSC1/OSCA1-like cytosolic" evidence="13">
    <location>
        <begin position="155"/>
        <end position="316"/>
    </location>
</feature>
<keyword evidence="6" id="KW-0482">Metalloprotease</keyword>
<dbReference type="Pfam" id="PF02714">
    <property type="entry name" value="RSN1_7TM"/>
    <property type="match status" value="1"/>
</dbReference>
<reference evidence="16 17" key="1">
    <citation type="submission" date="2024-02" db="EMBL/GenBank/DDBJ databases">
        <authorList>
            <person name="Chen Y."/>
            <person name="Shah S."/>
            <person name="Dougan E. K."/>
            <person name="Thang M."/>
            <person name="Chan C."/>
        </authorList>
    </citation>
    <scope>NUCLEOTIDE SEQUENCE [LARGE SCALE GENOMIC DNA]</scope>
</reference>
<feature type="domain" description="Peptidase M16 N-terminal" evidence="9">
    <location>
        <begin position="659"/>
        <end position="751"/>
    </location>
</feature>
<evidence type="ECO:0000256" key="4">
    <source>
        <dbReference type="ARBA" id="ARBA00022801"/>
    </source>
</evidence>
<evidence type="ECO:0000259" key="14">
    <source>
        <dbReference type="Pfam" id="PF16187"/>
    </source>
</evidence>
<evidence type="ECO:0000256" key="6">
    <source>
        <dbReference type="ARBA" id="ARBA00023049"/>
    </source>
</evidence>
<dbReference type="InterPro" id="IPR011765">
    <property type="entry name" value="Pept_M16_N"/>
</dbReference>
<evidence type="ECO:0000259" key="12">
    <source>
        <dbReference type="Pfam" id="PF13967"/>
    </source>
</evidence>
<feature type="signal peptide" evidence="8">
    <location>
        <begin position="1"/>
        <end position="28"/>
    </location>
</feature>
<dbReference type="InterPro" id="IPR011249">
    <property type="entry name" value="Metalloenz_LuxS/M16"/>
</dbReference>
<feature type="chain" id="PRO_5047200107" evidence="8">
    <location>
        <begin position="29"/>
        <end position="1587"/>
    </location>
</feature>
<organism evidence="16 17">
    <name type="scientific">Durusdinium trenchii</name>
    <dbReference type="NCBI Taxonomy" id="1381693"/>
    <lineage>
        <taxon>Eukaryota</taxon>
        <taxon>Sar</taxon>
        <taxon>Alveolata</taxon>
        <taxon>Dinophyceae</taxon>
        <taxon>Suessiales</taxon>
        <taxon>Symbiodiniaceae</taxon>
        <taxon>Durusdinium</taxon>
    </lineage>
</organism>
<accession>A0ABP0NMM6</accession>
<dbReference type="Pfam" id="PF22456">
    <property type="entry name" value="PqqF-like_C_4"/>
    <property type="match status" value="1"/>
</dbReference>
<dbReference type="Pfam" id="PF00675">
    <property type="entry name" value="Peptidase_M16"/>
    <property type="match status" value="1"/>
</dbReference>
<keyword evidence="7" id="KW-0812">Transmembrane</keyword>
<evidence type="ECO:0000256" key="8">
    <source>
        <dbReference type="SAM" id="SignalP"/>
    </source>
</evidence>
<dbReference type="Gene3D" id="3.30.830.10">
    <property type="entry name" value="Metalloenzyme, LuxS/M16 peptidase-like"/>
    <property type="match status" value="4"/>
</dbReference>
<evidence type="ECO:0000256" key="3">
    <source>
        <dbReference type="ARBA" id="ARBA00022723"/>
    </source>
</evidence>
<evidence type="ECO:0000256" key="5">
    <source>
        <dbReference type="ARBA" id="ARBA00022833"/>
    </source>
</evidence>
<dbReference type="InterPro" id="IPR050626">
    <property type="entry name" value="Peptidase_M16"/>
</dbReference>
<evidence type="ECO:0000259" key="11">
    <source>
        <dbReference type="Pfam" id="PF05193"/>
    </source>
</evidence>
<keyword evidence="8" id="KW-0732">Signal</keyword>
<dbReference type="SUPFAM" id="SSF63411">
    <property type="entry name" value="LuxS/MPP-like metallohydrolase"/>
    <property type="match status" value="4"/>
</dbReference>
<evidence type="ECO:0000313" key="17">
    <source>
        <dbReference type="Proteomes" id="UP001642464"/>
    </source>
</evidence>
<feature type="transmembrane region" description="Helical" evidence="7">
    <location>
        <begin position="424"/>
        <end position="449"/>
    </location>
</feature>
<dbReference type="Pfam" id="PF16187">
    <property type="entry name" value="Peptidase_M16_M"/>
    <property type="match status" value="1"/>
</dbReference>
<feature type="domain" description="Peptidase M16 middle/third" evidence="14">
    <location>
        <begin position="985"/>
        <end position="1283"/>
    </location>
</feature>
<evidence type="ECO:0000259" key="9">
    <source>
        <dbReference type="Pfam" id="PF00675"/>
    </source>
</evidence>
<keyword evidence="3" id="KW-0479">Metal-binding</keyword>
<feature type="transmembrane region" description="Helical" evidence="7">
    <location>
        <begin position="535"/>
        <end position="566"/>
    </location>
</feature>
<comment type="caution">
    <text evidence="16">The sequence shown here is derived from an EMBL/GenBank/DDBJ whole genome shotgun (WGS) entry which is preliminary data.</text>
</comment>
<evidence type="ECO:0000256" key="1">
    <source>
        <dbReference type="ARBA" id="ARBA00007261"/>
    </source>
</evidence>
<name>A0ABP0NMM6_9DINO</name>
<feature type="transmembrane region" description="Helical" evidence="7">
    <location>
        <begin position="111"/>
        <end position="133"/>
    </location>
</feature>
<keyword evidence="7" id="KW-0472">Membrane</keyword>
<dbReference type="GO" id="GO:0006508">
    <property type="term" value="P:proteolysis"/>
    <property type="evidence" value="ECO:0007669"/>
    <property type="project" value="UniProtKB-KW"/>
</dbReference>
<dbReference type="InterPro" id="IPR054734">
    <property type="entry name" value="PqqF-like_C_4"/>
</dbReference>
<feature type="transmembrane region" description="Helical" evidence="7">
    <location>
        <begin position="469"/>
        <end position="489"/>
    </location>
</feature>
<keyword evidence="2 16" id="KW-0645">Protease</keyword>